<organism evidence="1 2">
    <name type="scientific">Clostridium perfringens</name>
    <dbReference type="NCBI Taxonomy" id="1502"/>
    <lineage>
        <taxon>Bacteria</taxon>
        <taxon>Bacillati</taxon>
        <taxon>Bacillota</taxon>
        <taxon>Clostridia</taxon>
        <taxon>Eubacteriales</taxon>
        <taxon>Clostridiaceae</taxon>
        <taxon>Clostridium</taxon>
    </lineage>
</organism>
<dbReference type="EMBL" id="WNVM01000884">
    <property type="protein sequence ID" value="MDZ5010871.1"/>
    <property type="molecule type" value="Genomic_DNA"/>
</dbReference>
<reference evidence="1" key="1">
    <citation type="submission" date="2019-11" db="EMBL/GenBank/DDBJ databases">
        <title>Characterization of Clostridium perfringens isolates from swine manure treated agricultural soils.</title>
        <authorList>
            <person name="Wushke S.T."/>
        </authorList>
    </citation>
    <scope>NUCLEOTIDE SEQUENCE</scope>
    <source>
        <strain evidence="1">V2</strain>
    </source>
</reference>
<proteinExistence type="predicted"/>
<comment type="caution">
    <text evidence="1">The sequence shown here is derived from an EMBL/GenBank/DDBJ whole genome shotgun (WGS) entry which is preliminary data.</text>
</comment>
<dbReference type="AlphaFoldDB" id="A0AAW9IV67"/>
<name>A0AAW9IV67_CLOPF</name>
<evidence type="ECO:0000313" key="2">
    <source>
        <dbReference type="Proteomes" id="UP001292368"/>
    </source>
</evidence>
<sequence length="61" mass="6499">MIISLAFLIIIARKPVKDSKLQVLAMGINAGEGAASKSIKTVTNVDEGDTDLLVEENTELL</sequence>
<protein>
    <submittedName>
        <fullName evidence="1">Uncharacterized protein</fullName>
    </submittedName>
</protein>
<evidence type="ECO:0000313" key="1">
    <source>
        <dbReference type="EMBL" id="MDZ5010871.1"/>
    </source>
</evidence>
<accession>A0AAW9IV67</accession>
<dbReference type="Proteomes" id="UP001292368">
    <property type="component" value="Unassembled WGS sequence"/>
</dbReference>
<gene>
    <name evidence="1" type="ORF">GNF77_18635</name>
</gene>